<feature type="domain" description="ArnT-like N-terminal" evidence="9">
    <location>
        <begin position="40"/>
        <end position="246"/>
    </location>
</feature>
<feature type="transmembrane region" description="Helical" evidence="8">
    <location>
        <begin position="174"/>
        <end position="204"/>
    </location>
</feature>
<keyword evidence="7 8" id="KW-0472">Membrane</keyword>
<dbReference type="InterPro" id="IPR050297">
    <property type="entry name" value="LipidA_mod_glycosyltrf_83"/>
</dbReference>
<evidence type="ECO:0000256" key="3">
    <source>
        <dbReference type="ARBA" id="ARBA00022676"/>
    </source>
</evidence>
<keyword evidence="4" id="KW-0808">Transferase</keyword>
<dbReference type="EMBL" id="LN614830">
    <property type="protein sequence ID" value="CEG61365.1"/>
    <property type="molecule type" value="Genomic_DNA"/>
</dbReference>
<evidence type="ECO:0000313" key="11">
    <source>
        <dbReference type="EMBL" id="SCY39049.1"/>
    </source>
</evidence>
<evidence type="ECO:0000256" key="6">
    <source>
        <dbReference type="ARBA" id="ARBA00022989"/>
    </source>
</evidence>
<evidence type="ECO:0000256" key="7">
    <source>
        <dbReference type="ARBA" id="ARBA00023136"/>
    </source>
</evidence>
<dbReference type="GO" id="GO:0006493">
    <property type="term" value="P:protein O-linked glycosylation"/>
    <property type="evidence" value="ECO:0007669"/>
    <property type="project" value="InterPro"/>
</dbReference>
<organism evidence="10 12">
    <name type="scientific">Legionella micdadei</name>
    <name type="common">Tatlockia micdadei</name>
    <dbReference type="NCBI Taxonomy" id="451"/>
    <lineage>
        <taxon>Bacteria</taxon>
        <taxon>Pseudomonadati</taxon>
        <taxon>Pseudomonadota</taxon>
        <taxon>Gammaproteobacteria</taxon>
        <taxon>Legionellales</taxon>
        <taxon>Legionellaceae</taxon>
        <taxon>Legionella</taxon>
    </lineage>
</organism>
<evidence type="ECO:0000313" key="13">
    <source>
        <dbReference type="Proteomes" id="UP000182998"/>
    </source>
</evidence>
<evidence type="ECO:0000256" key="5">
    <source>
        <dbReference type="ARBA" id="ARBA00022692"/>
    </source>
</evidence>
<dbReference type="Proteomes" id="UP000182998">
    <property type="component" value="Unassembled WGS sequence"/>
</dbReference>
<feature type="transmembrane region" description="Helical" evidence="8">
    <location>
        <begin position="312"/>
        <end position="329"/>
    </location>
</feature>
<feature type="transmembrane region" description="Helical" evidence="8">
    <location>
        <begin position="366"/>
        <end position="385"/>
    </location>
</feature>
<dbReference type="Proteomes" id="UP000032414">
    <property type="component" value="Chromosome I"/>
</dbReference>
<keyword evidence="3 11" id="KW-0328">Glycosyltransferase</keyword>
<reference evidence="12" key="2">
    <citation type="submission" date="2014-09" db="EMBL/GenBank/DDBJ databases">
        <authorList>
            <person name="Gomez-Valero L."/>
        </authorList>
    </citation>
    <scope>NUCLEOTIDE SEQUENCE [LARGE SCALE GENOMIC DNA]</scope>
    <source>
        <strain evidence="12">ATCC33218</strain>
    </source>
</reference>
<dbReference type="EMBL" id="FMVN01000007">
    <property type="protein sequence ID" value="SCY39049.1"/>
    <property type="molecule type" value="Genomic_DNA"/>
</dbReference>
<feature type="transmembrane region" description="Helical" evidence="8">
    <location>
        <begin position="121"/>
        <end position="138"/>
    </location>
</feature>
<feature type="transmembrane region" description="Helical" evidence="8">
    <location>
        <begin position="144"/>
        <end position="162"/>
    </location>
</feature>
<dbReference type="STRING" id="451.B6N58_05650"/>
<dbReference type="RefSeq" id="WP_045099622.1">
    <property type="nucleotide sequence ID" value="NZ_CP020614.1"/>
</dbReference>
<dbReference type="PANTHER" id="PTHR33908">
    <property type="entry name" value="MANNOSYLTRANSFERASE YKCB-RELATED"/>
    <property type="match status" value="1"/>
</dbReference>
<dbReference type="PANTHER" id="PTHR33908:SF3">
    <property type="entry name" value="UNDECAPRENYL PHOSPHATE-ALPHA-4-AMINO-4-DEOXY-L-ARABINOSE ARABINOSYL TRANSFERASE"/>
    <property type="match status" value="1"/>
</dbReference>
<dbReference type="Pfam" id="PF02366">
    <property type="entry name" value="PMT"/>
    <property type="match status" value="1"/>
</dbReference>
<feature type="transmembrane region" description="Helical" evidence="8">
    <location>
        <begin position="14"/>
        <end position="36"/>
    </location>
</feature>
<feature type="transmembrane region" description="Helical" evidence="8">
    <location>
        <begin position="93"/>
        <end position="114"/>
    </location>
</feature>
<evidence type="ECO:0000313" key="10">
    <source>
        <dbReference type="EMBL" id="CEG61365.1"/>
    </source>
</evidence>
<dbReference type="HOGENOM" id="CLU_019200_5_2_6"/>
<gene>
    <name evidence="10" type="ORF">LMI_2082</name>
    <name evidence="11" type="ORF">SAMN02982997_01576</name>
</gene>
<dbReference type="PATRIC" id="fig|451.8.peg.1188"/>
<name>A0A098GH97_LEGMI</name>
<reference evidence="10" key="1">
    <citation type="submission" date="2014-09" db="EMBL/GenBank/DDBJ databases">
        <authorList>
            <person name="GOMEZ-VALERO Laura"/>
        </authorList>
    </citation>
    <scope>NUCLEOTIDE SEQUENCE</scope>
    <source>
        <strain evidence="10">ATCC33218</strain>
    </source>
</reference>
<keyword evidence="6 8" id="KW-1133">Transmembrane helix</keyword>
<dbReference type="KEGG" id="tmc:LMI_2082"/>
<evidence type="ECO:0000256" key="2">
    <source>
        <dbReference type="ARBA" id="ARBA00022475"/>
    </source>
</evidence>
<evidence type="ECO:0000313" key="12">
    <source>
        <dbReference type="Proteomes" id="UP000032414"/>
    </source>
</evidence>
<dbReference type="GO" id="GO:0016763">
    <property type="term" value="F:pentosyltransferase activity"/>
    <property type="evidence" value="ECO:0007669"/>
    <property type="project" value="TreeGrafter"/>
</dbReference>
<sequence length="503" mass="58077">MTSVNYPFKLSKKFYYKAVFALSFLLLCRLIAMYFVPLMDSTESRYSEIAREMLRSNNWITLFHHYGAPFLAKPPLSTWLTALSLKLFGLNELAVRLPSLLLSIGILWLVWFLAKKRNDSTVATVTVIFLSGGLYFYLNAGATMTDASLIFCTTTSMVAFWLSMASRSKGWSYIFFIALGLGLLAKGPIATVLTAMPILTWVLLRKQWKELWLNFPWIKGSFITLAIALPWYIMAEIRTPGFLNYFIIGEHFLRFFVPSWRGNMYGFSHAKPYGLIWIYGLIGLFPWSPIAGLWLLNHGKKLPSLLREKDQGWLLYLLLWAYLPLLFFTFSKNIIYTYVFPSLPAFALLFAELWKRTGITERNATRILYLTLVIGIAFLVTTTIIELTPGKIAKSQRPVVSLWKRQNPPNNTKLIYWATRLEYSAQFYSDGRALSTRNLYYLAFLFASNPNSYLVINSSELIQIPQNLLSKFKQVAEIQFLRCKLLLLYNQERIEVSSLDLWR</sequence>
<evidence type="ECO:0000256" key="1">
    <source>
        <dbReference type="ARBA" id="ARBA00004651"/>
    </source>
</evidence>
<dbReference type="OrthoDB" id="9775035at2"/>
<keyword evidence="13" id="KW-1185">Reference proteome</keyword>
<dbReference type="InterPro" id="IPR003342">
    <property type="entry name" value="ArnT-like_N"/>
</dbReference>
<accession>A0A098GH97</accession>
<feature type="transmembrane region" description="Helical" evidence="8">
    <location>
        <begin position="335"/>
        <end position="354"/>
    </location>
</feature>
<dbReference type="GO" id="GO:0000030">
    <property type="term" value="F:mannosyltransferase activity"/>
    <property type="evidence" value="ECO:0007669"/>
    <property type="project" value="InterPro"/>
</dbReference>
<feature type="transmembrane region" description="Helical" evidence="8">
    <location>
        <begin position="216"/>
        <end position="235"/>
    </location>
</feature>
<evidence type="ECO:0000256" key="8">
    <source>
        <dbReference type="SAM" id="Phobius"/>
    </source>
</evidence>
<protein>
    <submittedName>
        <fullName evidence="11">Dolichyl-phosphate-mannose-protein mannosyltransferase</fullName>
    </submittedName>
</protein>
<comment type="subcellular location">
    <subcellularLocation>
        <location evidence="1">Cell membrane</location>
        <topology evidence="1">Multi-pass membrane protein</topology>
    </subcellularLocation>
</comment>
<proteinExistence type="predicted"/>
<keyword evidence="2" id="KW-1003">Cell membrane</keyword>
<dbReference type="GO" id="GO:0009103">
    <property type="term" value="P:lipopolysaccharide biosynthetic process"/>
    <property type="evidence" value="ECO:0007669"/>
    <property type="project" value="UniProtKB-ARBA"/>
</dbReference>
<evidence type="ECO:0000259" key="9">
    <source>
        <dbReference type="Pfam" id="PF02366"/>
    </source>
</evidence>
<evidence type="ECO:0000256" key="4">
    <source>
        <dbReference type="ARBA" id="ARBA00022679"/>
    </source>
</evidence>
<dbReference type="GO" id="GO:0010041">
    <property type="term" value="P:response to iron(III) ion"/>
    <property type="evidence" value="ECO:0007669"/>
    <property type="project" value="TreeGrafter"/>
</dbReference>
<feature type="transmembrane region" description="Helical" evidence="8">
    <location>
        <begin position="273"/>
        <end position="296"/>
    </location>
</feature>
<dbReference type="GO" id="GO:0005886">
    <property type="term" value="C:plasma membrane"/>
    <property type="evidence" value="ECO:0007669"/>
    <property type="project" value="UniProtKB-SubCell"/>
</dbReference>
<feature type="transmembrane region" description="Helical" evidence="8">
    <location>
        <begin position="242"/>
        <end position="261"/>
    </location>
</feature>
<reference evidence="11 13" key="3">
    <citation type="submission" date="2016-10" db="EMBL/GenBank/DDBJ databases">
        <authorList>
            <person name="Varghese N."/>
            <person name="Submissions S."/>
        </authorList>
    </citation>
    <scope>NUCLEOTIDE SEQUENCE [LARGE SCALE GENOMIC DNA]</scope>
    <source>
        <strain evidence="11 13">ATCC 33218</strain>
    </source>
</reference>
<keyword evidence="5 8" id="KW-0812">Transmembrane</keyword>
<dbReference type="AlphaFoldDB" id="A0A098GH97"/>